<feature type="domain" description="GED" evidence="3">
    <location>
        <begin position="218"/>
        <end position="304"/>
    </location>
</feature>
<keyword evidence="5" id="KW-1185">Reference proteome</keyword>
<feature type="region of interest" description="Disordered" evidence="2">
    <location>
        <begin position="186"/>
        <end position="210"/>
    </location>
</feature>
<keyword evidence="1" id="KW-0505">Motor protein</keyword>
<dbReference type="InterPro" id="IPR020850">
    <property type="entry name" value="GED_dom"/>
</dbReference>
<dbReference type="GO" id="GO:0005874">
    <property type="term" value="C:microtubule"/>
    <property type="evidence" value="ECO:0007669"/>
    <property type="project" value="TreeGrafter"/>
</dbReference>
<dbReference type="GO" id="GO:0005525">
    <property type="term" value="F:GTP binding"/>
    <property type="evidence" value="ECO:0007669"/>
    <property type="project" value="InterPro"/>
</dbReference>
<name>A0AAN9EL60_CROPI</name>
<dbReference type="PROSITE" id="PS51388">
    <property type="entry name" value="GED"/>
    <property type="match status" value="1"/>
</dbReference>
<dbReference type="InterPro" id="IPR003130">
    <property type="entry name" value="GED"/>
</dbReference>
<organism evidence="4 5">
    <name type="scientific">Crotalaria pallida</name>
    <name type="common">Smooth rattlebox</name>
    <name type="synonym">Crotalaria striata</name>
    <dbReference type="NCBI Taxonomy" id="3830"/>
    <lineage>
        <taxon>Eukaryota</taxon>
        <taxon>Viridiplantae</taxon>
        <taxon>Streptophyta</taxon>
        <taxon>Embryophyta</taxon>
        <taxon>Tracheophyta</taxon>
        <taxon>Spermatophyta</taxon>
        <taxon>Magnoliopsida</taxon>
        <taxon>eudicotyledons</taxon>
        <taxon>Gunneridae</taxon>
        <taxon>Pentapetalae</taxon>
        <taxon>rosids</taxon>
        <taxon>fabids</taxon>
        <taxon>Fabales</taxon>
        <taxon>Fabaceae</taxon>
        <taxon>Papilionoideae</taxon>
        <taxon>50 kb inversion clade</taxon>
        <taxon>genistoids sensu lato</taxon>
        <taxon>core genistoids</taxon>
        <taxon>Crotalarieae</taxon>
        <taxon>Crotalaria</taxon>
    </lineage>
</organism>
<dbReference type="PANTHER" id="PTHR11566">
    <property type="entry name" value="DYNAMIN"/>
    <property type="match status" value="1"/>
</dbReference>
<dbReference type="FunFam" id="1.20.120.1240:FF:000017">
    <property type="entry name" value="Dynamin-2A"/>
    <property type="match status" value="1"/>
</dbReference>
<sequence length="304" mass="33614">MVLEPSPVTHPENHDGSVVFVTKYGTAMLYRIGAPVSQAIAPVTYMWHPISQQNMSTELDGNPCLACNHASNAVIHYEDLSEIVTSKIDTHAWMRIFGITFGFDNECNIEEVTEEDPPSKSSKDKKSNGPDSGKVNLVCKITSRVPYKTVPKAHSVVVLKAESAADKAEWINKISSVIQAKGGQIRLSSDSGSNMRQSLSDGSLDTMSRRPADPEEELQWMSQEVRGYVEAILNNLAANVPKAVVLCQVEKAKEDMLNQLYSSVSAQSNAKIEELLVEDHNVKNRRECYKKQWESSLSVASPYL</sequence>
<dbReference type="GO" id="GO:0008017">
    <property type="term" value="F:microtubule binding"/>
    <property type="evidence" value="ECO:0007669"/>
    <property type="project" value="TreeGrafter"/>
</dbReference>
<feature type="compositionally biased region" description="Basic and acidic residues" evidence="2">
    <location>
        <begin position="117"/>
        <end position="128"/>
    </location>
</feature>
<dbReference type="Pfam" id="PF02212">
    <property type="entry name" value="GED"/>
    <property type="match status" value="1"/>
</dbReference>
<feature type="region of interest" description="Disordered" evidence="2">
    <location>
        <begin position="111"/>
        <end position="133"/>
    </location>
</feature>
<dbReference type="Proteomes" id="UP001372338">
    <property type="component" value="Unassembled WGS sequence"/>
</dbReference>
<feature type="compositionally biased region" description="Polar residues" evidence="2">
    <location>
        <begin position="186"/>
        <end position="206"/>
    </location>
</feature>
<dbReference type="InterPro" id="IPR022812">
    <property type="entry name" value="Dynamin"/>
</dbReference>
<reference evidence="4 5" key="1">
    <citation type="submission" date="2024-01" db="EMBL/GenBank/DDBJ databases">
        <title>The genomes of 5 underutilized Papilionoideae crops provide insights into root nodulation and disease resistanc.</title>
        <authorList>
            <person name="Yuan L."/>
        </authorList>
    </citation>
    <scope>NUCLEOTIDE SEQUENCE [LARGE SCALE GENOMIC DNA]</scope>
    <source>
        <strain evidence="4">ZHUSHIDOU_FW_LH</strain>
        <tissue evidence="4">Leaf</tissue>
    </source>
</reference>
<dbReference type="GO" id="GO:0003924">
    <property type="term" value="F:GTPase activity"/>
    <property type="evidence" value="ECO:0007669"/>
    <property type="project" value="InterPro"/>
</dbReference>
<comment type="caution">
    <text evidence="4">The sequence shown here is derived from an EMBL/GenBank/DDBJ whole genome shotgun (WGS) entry which is preliminary data.</text>
</comment>
<dbReference type="GO" id="GO:0005737">
    <property type="term" value="C:cytoplasm"/>
    <property type="evidence" value="ECO:0007669"/>
    <property type="project" value="TreeGrafter"/>
</dbReference>
<dbReference type="EMBL" id="JAYWIO010000005">
    <property type="protein sequence ID" value="KAK7259604.1"/>
    <property type="molecule type" value="Genomic_DNA"/>
</dbReference>
<evidence type="ECO:0000256" key="2">
    <source>
        <dbReference type="SAM" id="MobiDB-lite"/>
    </source>
</evidence>
<dbReference type="Gene3D" id="1.20.120.1240">
    <property type="entry name" value="Dynamin, middle domain"/>
    <property type="match status" value="1"/>
</dbReference>
<evidence type="ECO:0000259" key="3">
    <source>
        <dbReference type="PROSITE" id="PS51388"/>
    </source>
</evidence>
<evidence type="ECO:0000313" key="5">
    <source>
        <dbReference type="Proteomes" id="UP001372338"/>
    </source>
</evidence>
<proteinExistence type="predicted"/>
<evidence type="ECO:0000313" key="4">
    <source>
        <dbReference type="EMBL" id="KAK7259604.1"/>
    </source>
</evidence>
<gene>
    <name evidence="4" type="ORF">RIF29_25214</name>
</gene>
<accession>A0AAN9EL60</accession>
<protein>
    <recommendedName>
        <fullName evidence="3">GED domain-containing protein</fullName>
    </recommendedName>
</protein>
<dbReference type="AlphaFoldDB" id="A0AAN9EL60"/>
<dbReference type="GO" id="GO:0016020">
    <property type="term" value="C:membrane"/>
    <property type="evidence" value="ECO:0007669"/>
    <property type="project" value="TreeGrafter"/>
</dbReference>
<dbReference type="PANTHER" id="PTHR11566:SF57">
    <property type="entry name" value="DYNAMIN-2B"/>
    <property type="match status" value="1"/>
</dbReference>
<evidence type="ECO:0000256" key="1">
    <source>
        <dbReference type="ARBA" id="ARBA00023175"/>
    </source>
</evidence>